<dbReference type="CDD" id="cd24017">
    <property type="entry name" value="ASKHA_T2SSL_N"/>
    <property type="match status" value="1"/>
</dbReference>
<dbReference type="Gene3D" id="3.30.420.370">
    <property type="match status" value="1"/>
</dbReference>
<evidence type="ECO:0000256" key="5">
    <source>
        <dbReference type="ARBA" id="ARBA00022519"/>
    </source>
</evidence>
<accession>A0A6C0U656</accession>
<evidence type="ECO:0000313" key="13">
    <source>
        <dbReference type="EMBL" id="QIB66417.1"/>
    </source>
</evidence>
<evidence type="ECO:0000256" key="4">
    <source>
        <dbReference type="ARBA" id="ARBA00022475"/>
    </source>
</evidence>
<comment type="subcellular location">
    <subcellularLocation>
        <location evidence="1">Cell inner membrane</location>
        <topology evidence="1">Single-pass membrane protein</topology>
    </subcellularLocation>
</comment>
<keyword evidence="5" id="KW-0997">Cell inner membrane</keyword>
<evidence type="ECO:0000256" key="6">
    <source>
        <dbReference type="ARBA" id="ARBA00022692"/>
    </source>
</evidence>
<keyword evidence="9" id="KW-0472">Membrane</keyword>
<dbReference type="GO" id="GO:0009276">
    <property type="term" value="C:Gram-negative-bacterium-type cell wall"/>
    <property type="evidence" value="ECO:0007669"/>
    <property type="project" value="InterPro"/>
</dbReference>
<dbReference type="KEGG" id="kim:G3T16_14455"/>
<keyword evidence="8" id="KW-1133">Transmembrane helix</keyword>
<dbReference type="Gene3D" id="3.30.1360.100">
    <property type="entry name" value="General secretion pathway protein M, EpsM"/>
    <property type="match status" value="1"/>
</dbReference>
<keyword evidence="7 10" id="KW-0653">Protein transport</keyword>
<evidence type="ECO:0000256" key="1">
    <source>
        <dbReference type="ARBA" id="ARBA00004377"/>
    </source>
</evidence>
<comment type="similarity">
    <text evidence="2 10">Belongs to the GSP L family.</text>
</comment>
<evidence type="ECO:0000256" key="8">
    <source>
        <dbReference type="ARBA" id="ARBA00022989"/>
    </source>
</evidence>
<dbReference type="Pfam" id="PF05134">
    <property type="entry name" value="T2SSL"/>
    <property type="match status" value="1"/>
</dbReference>
<proteinExistence type="inferred from homology"/>
<keyword evidence="4" id="KW-1003">Cell membrane</keyword>
<keyword evidence="3 10" id="KW-0813">Transport</keyword>
<feature type="domain" description="GspL cytoplasmic actin-ATPase-like" evidence="11">
    <location>
        <begin position="52"/>
        <end position="237"/>
    </location>
</feature>
<reference evidence="13 14" key="1">
    <citation type="submission" date="2020-02" db="EMBL/GenBank/DDBJ databases">
        <title>Genome sequencing for Kineobactrum sp. M2.</title>
        <authorList>
            <person name="Park S.-J."/>
        </authorList>
    </citation>
    <scope>NUCLEOTIDE SEQUENCE [LARGE SCALE GENOMIC DNA]</scope>
    <source>
        <strain evidence="13 14">M2</strain>
    </source>
</reference>
<feature type="domain" description="GspL periplasmic" evidence="12">
    <location>
        <begin position="243"/>
        <end position="394"/>
    </location>
</feature>
<dbReference type="NCBIfam" id="TIGR01709">
    <property type="entry name" value="typeII_sec_gspL"/>
    <property type="match status" value="1"/>
</dbReference>
<evidence type="ECO:0000256" key="10">
    <source>
        <dbReference type="PIRNR" id="PIRNR015761"/>
    </source>
</evidence>
<dbReference type="Pfam" id="PF12693">
    <property type="entry name" value="GspL_C"/>
    <property type="match status" value="1"/>
</dbReference>
<dbReference type="InterPro" id="IPR007812">
    <property type="entry name" value="T2SS_protein-GspL"/>
</dbReference>
<evidence type="ECO:0000259" key="12">
    <source>
        <dbReference type="Pfam" id="PF12693"/>
    </source>
</evidence>
<protein>
    <recommendedName>
        <fullName evidence="10">Type II secretion system protein L</fullName>
        <shortName evidence="10">T2SS protein L</shortName>
    </recommendedName>
</protein>
<evidence type="ECO:0000256" key="7">
    <source>
        <dbReference type="ARBA" id="ARBA00022927"/>
    </source>
</evidence>
<dbReference type="InterPro" id="IPR025691">
    <property type="entry name" value="GspL_pp_dom"/>
</dbReference>
<keyword evidence="14" id="KW-1185">Reference proteome</keyword>
<dbReference type="Proteomes" id="UP000477680">
    <property type="component" value="Chromosome"/>
</dbReference>
<keyword evidence="6" id="KW-0812">Transmembrane</keyword>
<dbReference type="InterPro" id="IPR043129">
    <property type="entry name" value="ATPase_NBD"/>
</dbReference>
<dbReference type="GO" id="GO:0015627">
    <property type="term" value="C:type II protein secretion system complex"/>
    <property type="evidence" value="ECO:0007669"/>
    <property type="project" value="InterPro"/>
</dbReference>
<dbReference type="AlphaFoldDB" id="A0A6C0U656"/>
<dbReference type="InterPro" id="IPR024230">
    <property type="entry name" value="GspL_cyto_dom"/>
</dbReference>
<evidence type="ECO:0000256" key="9">
    <source>
        <dbReference type="ARBA" id="ARBA00023136"/>
    </source>
</evidence>
<dbReference type="GO" id="GO:0005886">
    <property type="term" value="C:plasma membrane"/>
    <property type="evidence" value="ECO:0007669"/>
    <property type="project" value="UniProtKB-SubCell"/>
</dbReference>
<dbReference type="GO" id="GO:0015628">
    <property type="term" value="P:protein secretion by the type II secretion system"/>
    <property type="evidence" value="ECO:0007669"/>
    <property type="project" value="InterPro"/>
</dbReference>
<dbReference type="Gene3D" id="3.30.420.380">
    <property type="match status" value="1"/>
</dbReference>
<evidence type="ECO:0000256" key="3">
    <source>
        <dbReference type="ARBA" id="ARBA00022448"/>
    </source>
</evidence>
<organism evidence="13 14">
    <name type="scientific">Kineobactrum salinum</name>
    <dbReference type="NCBI Taxonomy" id="2708301"/>
    <lineage>
        <taxon>Bacteria</taxon>
        <taxon>Pseudomonadati</taxon>
        <taxon>Pseudomonadota</taxon>
        <taxon>Gammaproteobacteria</taxon>
        <taxon>Cellvibrionales</taxon>
        <taxon>Halieaceae</taxon>
        <taxon>Kineobactrum</taxon>
    </lineage>
</organism>
<sequence length="398" mass="43198">MQNLAVVRVIDNSLVWYPPGAGEQPRPLDSPEARAGFRATLASARYQACFAVPGAAVRLMRLDVSAEEKKHLDKALPFLLEEQVADDIEQLHFAVCALEKLSFGVALCRRQAMADWNQQLAELPDLPQWLPEPLLLPWQPGEWCVLVEPDQVLVRSGACEGFTVEAELLLPLLAAAEAAAPPQQIIVYGQDQASDLALFPAGLQSRLQWRRGNLCSALMLSGDQHPLNLRQGDYAPRLPLARWWQQWRVAAAALAVAFVLQLLATWADYRSLARQNLALRSAVEASYRQAVPDGALVDAERQLSRQLAALRGDAGGSGFVRLLEQAGGAIADQSGTSIVSINYNQRGGEMRMNILADDFAAVEQLRAGLVAAGLAAEMESSSAQGQRVRARIRVGGAG</sequence>
<evidence type="ECO:0000256" key="2">
    <source>
        <dbReference type="ARBA" id="ARBA00005318"/>
    </source>
</evidence>
<dbReference type="EMBL" id="CP048711">
    <property type="protein sequence ID" value="QIB66417.1"/>
    <property type="molecule type" value="Genomic_DNA"/>
</dbReference>
<gene>
    <name evidence="13" type="primary">gspL</name>
    <name evidence="13" type="ORF">G3T16_14455</name>
</gene>
<dbReference type="RefSeq" id="WP_163495851.1">
    <property type="nucleotide sequence ID" value="NZ_CP048711.1"/>
</dbReference>
<comment type="function">
    <text evidence="10">Inner membrane component of the type II secretion system required for the energy-dependent secretion of extracellular factors such as proteases and toxins from the periplasm.</text>
</comment>
<dbReference type="PIRSF" id="PIRSF015761">
    <property type="entry name" value="Protein_L"/>
    <property type="match status" value="1"/>
</dbReference>
<dbReference type="SUPFAM" id="SSF53067">
    <property type="entry name" value="Actin-like ATPase domain"/>
    <property type="match status" value="1"/>
</dbReference>
<evidence type="ECO:0000259" key="11">
    <source>
        <dbReference type="Pfam" id="PF05134"/>
    </source>
</evidence>
<name>A0A6C0U656_9GAMM</name>
<evidence type="ECO:0000313" key="14">
    <source>
        <dbReference type="Proteomes" id="UP000477680"/>
    </source>
</evidence>